<comment type="caution">
    <text evidence="2">The sequence shown here is derived from an EMBL/GenBank/DDBJ whole genome shotgun (WGS) entry which is preliminary data.</text>
</comment>
<sequence>MDLLNSNSGKRPNSSNFAGKATELQSILENKWTWIVVSGASDHMTFLRSSAFENHNDVRPIQLPNGTRVPVESQTSVNLPSGIKLSNMLCLPNFHCNLLSVSKLTANMNCIVIFFLTFCVIQDPDPQEVDWCG</sequence>
<dbReference type="Pfam" id="PF22936">
    <property type="entry name" value="Pol_BBD"/>
    <property type="match status" value="1"/>
</dbReference>
<evidence type="ECO:0000259" key="1">
    <source>
        <dbReference type="Pfam" id="PF22936"/>
    </source>
</evidence>
<organism evidence="2 3">
    <name type="scientific">Nelumbo nucifera</name>
    <name type="common">Sacred lotus</name>
    <dbReference type="NCBI Taxonomy" id="4432"/>
    <lineage>
        <taxon>Eukaryota</taxon>
        <taxon>Viridiplantae</taxon>
        <taxon>Streptophyta</taxon>
        <taxon>Embryophyta</taxon>
        <taxon>Tracheophyta</taxon>
        <taxon>Spermatophyta</taxon>
        <taxon>Magnoliopsida</taxon>
        <taxon>Proteales</taxon>
        <taxon>Nelumbonaceae</taxon>
        <taxon>Nelumbo</taxon>
    </lineage>
</organism>
<accession>A0A822ZIS3</accession>
<name>A0A822ZIS3_NELNU</name>
<keyword evidence="3" id="KW-1185">Reference proteome</keyword>
<dbReference type="AlphaFoldDB" id="A0A822ZIS3"/>
<reference evidence="2 3" key="1">
    <citation type="journal article" date="2020" name="Mol. Biol. Evol.">
        <title>Distinct Expression and Methylation Patterns for Genes with Different Fates following a Single Whole-Genome Duplication in Flowering Plants.</title>
        <authorList>
            <person name="Shi T."/>
            <person name="Rahmani R.S."/>
            <person name="Gugger P.F."/>
            <person name="Wang M."/>
            <person name="Li H."/>
            <person name="Zhang Y."/>
            <person name="Li Z."/>
            <person name="Wang Q."/>
            <person name="Van de Peer Y."/>
            <person name="Marchal K."/>
            <person name="Chen J."/>
        </authorList>
    </citation>
    <scope>NUCLEOTIDE SEQUENCE [LARGE SCALE GENOMIC DNA]</scope>
    <source>
        <tissue evidence="2">Leaf</tissue>
    </source>
</reference>
<dbReference type="Proteomes" id="UP000607653">
    <property type="component" value="Unassembled WGS sequence"/>
</dbReference>
<dbReference type="InterPro" id="IPR054722">
    <property type="entry name" value="PolX-like_BBD"/>
</dbReference>
<feature type="domain" description="Retrovirus-related Pol polyprotein from transposon TNT 1-94-like beta-barrel" evidence="1">
    <location>
        <begin position="34"/>
        <end position="106"/>
    </location>
</feature>
<evidence type="ECO:0000313" key="3">
    <source>
        <dbReference type="Proteomes" id="UP000607653"/>
    </source>
</evidence>
<protein>
    <recommendedName>
        <fullName evidence="1">Retrovirus-related Pol polyprotein from transposon TNT 1-94-like beta-barrel domain-containing protein</fullName>
    </recommendedName>
</protein>
<dbReference type="EMBL" id="DUZY01000007">
    <property type="protein sequence ID" value="DAD45032.1"/>
    <property type="molecule type" value="Genomic_DNA"/>
</dbReference>
<proteinExistence type="predicted"/>
<gene>
    <name evidence="2" type="ORF">HUJ06_003262</name>
</gene>
<evidence type="ECO:0000313" key="2">
    <source>
        <dbReference type="EMBL" id="DAD45032.1"/>
    </source>
</evidence>